<proteinExistence type="predicted"/>
<organism evidence="1">
    <name type="scientific">Hyperionvirus sp</name>
    <dbReference type="NCBI Taxonomy" id="2487770"/>
    <lineage>
        <taxon>Viruses</taxon>
        <taxon>Varidnaviria</taxon>
        <taxon>Bamfordvirae</taxon>
        <taxon>Nucleocytoviricota</taxon>
        <taxon>Megaviricetes</taxon>
        <taxon>Imitervirales</taxon>
        <taxon>Mimiviridae</taxon>
        <taxon>Klosneuvirinae</taxon>
    </lineage>
</organism>
<gene>
    <name evidence="1" type="ORF">Hyperionvirus4_30</name>
</gene>
<dbReference type="EMBL" id="MK072386">
    <property type="protein sequence ID" value="AYV83065.1"/>
    <property type="molecule type" value="Genomic_DNA"/>
</dbReference>
<dbReference type="SUPFAM" id="SSF52799">
    <property type="entry name" value="(Phosphotyrosine protein) phosphatases II"/>
    <property type="match status" value="1"/>
</dbReference>
<dbReference type="Gene3D" id="3.90.190.10">
    <property type="entry name" value="Protein tyrosine phosphatase superfamily"/>
    <property type="match status" value="1"/>
</dbReference>
<reference evidence="1" key="1">
    <citation type="submission" date="2018-10" db="EMBL/GenBank/DDBJ databases">
        <title>Hidden diversity of soil giant viruses.</title>
        <authorList>
            <person name="Schulz F."/>
            <person name="Alteio L."/>
            <person name="Goudeau D."/>
            <person name="Ryan E.M."/>
            <person name="Malmstrom R.R."/>
            <person name="Blanchard J."/>
            <person name="Woyke T."/>
        </authorList>
    </citation>
    <scope>NUCLEOTIDE SEQUENCE</scope>
    <source>
        <strain evidence="1">HYV1</strain>
    </source>
</reference>
<dbReference type="InterPro" id="IPR029021">
    <property type="entry name" value="Prot-tyrosine_phosphatase-like"/>
</dbReference>
<protein>
    <submittedName>
        <fullName evidence="1">Uncharacterized protein</fullName>
    </submittedName>
</protein>
<sequence>MKLADVIVFVKSRRPIIDPNAGFMHQLKFFEDNLELERKLD</sequence>
<name>A0A3G5A747_9VIRU</name>
<accession>A0A3G5A747</accession>
<evidence type="ECO:0000313" key="1">
    <source>
        <dbReference type="EMBL" id="AYV83065.1"/>
    </source>
</evidence>